<reference evidence="6" key="1">
    <citation type="submission" date="2019-08" db="EMBL/GenBank/DDBJ databases">
        <authorList>
            <person name="Kucharzyk K."/>
            <person name="Murdoch R.W."/>
            <person name="Higgins S."/>
            <person name="Loffler F."/>
        </authorList>
    </citation>
    <scope>NUCLEOTIDE SEQUENCE</scope>
</reference>
<dbReference type="EMBL" id="VSSQ01013592">
    <property type="protein sequence ID" value="MPM51835.1"/>
    <property type="molecule type" value="Genomic_DNA"/>
</dbReference>
<gene>
    <name evidence="6" type="primary">sodA1_2</name>
    <name evidence="6" type="ORF">SDC9_98586</name>
</gene>
<proteinExistence type="inferred from homology"/>
<dbReference type="SUPFAM" id="SSF54719">
    <property type="entry name" value="Fe,Mn superoxide dismutase (SOD), C-terminal domain"/>
    <property type="match status" value="1"/>
</dbReference>
<dbReference type="PROSITE" id="PS00088">
    <property type="entry name" value="SOD_MN"/>
    <property type="match status" value="1"/>
</dbReference>
<dbReference type="PANTHER" id="PTHR43595">
    <property type="entry name" value="37S RIBOSOMAL PROTEIN S26, MITOCHONDRIAL"/>
    <property type="match status" value="1"/>
</dbReference>
<comment type="caution">
    <text evidence="6">The sequence shown here is derived from an EMBL/GenBank/DDBJ whole genome shotgun (WGS) entry which is preliminary data.</text>
</comment>
<dbReference type="GO" id="GO:0004784">
    <property type="term" value="F:superoxide dismutase activity"/>
    <property type="evidence" value="ECO:0007669"/>
    <property type="project" value="UniProtKB-EC"/>
</dbReference>
<comment type="similarity">
    <text evidence="1">Belongs to the iron/manganese superoxide dismutase family.</text>
</comment>
<evidence type="ECO:0000259" key="5">
    <source>
        <dbReference type="Pfam" id="PF02777"/>
    </source>
</evidence>
<evidence type="ECO:0000256" key="1">
    <source>
        <dbReference type="ARBA" id="ARBA00008714"/>
    </source>
</evidence>
<evidence type="ECO:0000256" key="2">
    <source>
        <dbReference type="ARBA" id="ARBA00012682"/>
    </source>
</evidence>
<keyword evidence="4 6" id="KW-0560">Oxidoreductase</keyword>
<sequence>MAPAGTSTISKELEAAILHTFGSYDKFKEKIKQAGLSQFGSGWAFLVADSKNGLRIENLPNQDVPLSDTSWPILPMDVWEHAYYLKYKNERNTYIDNWFNVIDWGNVSNRVRFVRRR</sequence>
<evidence type="ECO:0000256" key="4">
    <source>
        <dbReference type="ARBA" id="ARBA00023002"/>
    </source>
</evidence>
<evidence type="ECO:0000313" key="6">
    <source>
        <dbReference type="EMBL" id="MPM51835.1"/>
    </source>
</evidence>
<dbReference type="PANTHER" id="PTHR43595:SF2">
    <property type="entry name" value="SMALL RIBOSOMAL SUBUNIT PROTEIN MS42"/>
    <property type="match status" value="1"/>
</dbReference>
<dbReference type="Pfam" id="PF02777">
    <property type="entry name" value="Sod_Fe_C"/>
    <property type="match status" value="1"/>
</dbReference>
<evidence type="ECO:0000256" key="3">
    <source>
        <dbReference type="ARBA" id="ARBA00022723"/>
    </source>
</evidence>
<dbReference type="InterPro" id="IPR019833">
    <property type="entry name" value="Mn/Fe_SOD_BS"/>
</dbReference>
<dbReference type="FunFam" id="3.55.40.20:FF:000004">
    <property type="entry name" value="Superoxide dismutase [Fe]"/>
    <property type="match status" value="1"/>
</dbReference>
<protein>
    <recommendedName>
        <fullName evidence="2">superoxide dismutase</fullName>
        <ecNumber evidence="2">1.15.1.1</ecNumber>
    </recommendedName>
</protein>
<dbReference type="GO" id="GO:0046872">
    <property type="term" value="F:metal ion binding"/>
    <property type="evidence" value="ECO:0007669"/>
    <property type="project" value="UniProtKB-KW"/>
</dbReference>
<feature type="domain" description="Manganese/iron superoxide dismutase C-terminal" evidence="5">
    <location>
        <begin position="11"/>
        <end position="110"/>
    </location>
</feature>
<name>A0A645AF48_9ZZZZ</name>
<dbReference type="EC" id="1.15.1.1" evidence="2"/>
<dbReference type="InterPro" id="IPR019832">
    <property type="entry name" value="Mn/Fe_SOD_C"/>
</dbReference>
<dbReference type="AlphaFoldDB" id="A0A645AF48"/>
<dbReference type="InterPro" id="IPR036314">
    <property type="entry name" value="SOD_C_sf"/>
</dbReference>
<accession>A0A645AF48</accession>
<keyword evidence="3" id="KW-0479">Metal-binding</keyword>
<organism evidence="6">
    <name type="scientific">bioreactor metagenome</name>
    <dbReference type="NCBI Taxonomy" id="1076179"/>
    <lineage>
        <taxon>unclassified sequences</taxon>
        <taxon>metagenomes</taxon>
        <taxon>ecological metagenomes</taxon>
    </lineage>
</organism>
<dbReference type="GO" id="GO:0005737">
    <property type="term" value="C:cytoplasm"/>
    <property type="evidence" value="ECO:0007669"/>
    <property type="project" value="TreeGrafter"/>
</dbReference>
<dbReference type="Gene3D" id="3.55.40.20">
    <property type="entry name" value="Iron/manganese superoxide dismutase, C-terminal domain"/>
    <property type="match status" value="1"/>
</dbReference>